<gene>
    <name evidence="1" type="ORF">DWZ12_09005</name>
</gene>
<proteinExistence type="predicted"/>
<dbReference type="RefSeq" id="WP_118044692.1">
    <property type="nucleotide sequence ID" value="NZ_QRSS01000009.1"/>
</dbReference>
<evidence type="ECO:0000313" key="1">
    <source>
        <dbReference type="EMBL" id="RGQ04698.1"/>
    </source>
</evidence>
<accession>A0A411ZPC7</accession>
<dbReference type="Proteomes" id="UP000283585">
    <property type="component" value="Unassembled WGS sequence"/>
</dbReference>
<protein>
    <submittedName>
        <fullName evidence="1">Uncharacterized protein</fullName>
    </submittedName>
</protein>
<evidence type="ECO:0000313" key="2">
    <source>
        <dbReference type="Proteomes" id="UP000283585"/>
    </source>
</evidence>
<organism evidence="1 2">
    <name type="scientific">Blautia obeum</name>
    <dbReference type="NCBI Taxonomy" id="40520"/>
    <lineage>
        <taxon>Bacteria</taxon>
        <taxon>Bacillati</taxon>
        <taxon>Bacillota</taxon>
        <taxon>Clostridia</taxon>
        <taxon>Lachnospirales</taxon>
        <taxon>Lachnospiraceae</taxon>
        <taxon>Blautia</taxon>
    </lineage>
</organism>
<name>A0A411ZPC7_9FIRM</name>
<reference evidence="1 2" key="1">
    <citation type="submission" date="2018-08" db="EMBL/GenBank/DDBJ databases">
        <title>A genome reference for cultivated species of the human gut microbiota.</title>
        <authorList>
            <person name="Zou Y."/>
            <person name="Xue W."/>
            <person name="Luo G."/>
        </authorList>
    </citation>
    <scope>NUCLEOTIDE SEQUENCE [LARGE SCALE GENOMIC DNA]</scope>
    <source>
        <strain evidence="1 2">AF29-2BH</strain>
    </source>
</reference>
<dbReference type="EMBL" id="QRSS01000009">
    <property type="protein sequence ID" value="RGQ04698.1"/>
    <property type="molecule type" value="Genomic_DNA"/>
</dbReference>
<dbReference type="AlphaFoldDB" id="A0A411ZPC7"/>
<sequence length="241" mass="28445">MRHICFFDKQLSLVDIKERQKLFRLFKTKNDKSPFYKSHILKSPTRLVDNFTSYSTHMEQYNSILFNIYECISNDFDSILPGETCLYFISLENLSYDLYQAICAIEFLESLHFHIYILSQKFNIELTSADIIKIKNNLKYKFTLYNPKYKYSELLISYLFKLRAKKNITLKELSQASGININSLKFHSSNKQARTSDYAKPEVNAKFAKGHLSEHERKMIKAMSYHLTEENAECWSPYIAL</sequence>
<comment type="caution">
    <text evidence="1">The sequence shown here is derived from an EMBL/GenBank/DDBJ whole genome shotgun (WGS) entry which is preliminary data.</text>
</comment>